<evidence type="ECO:0000256" key="3">
    <source>
        <dbReference type="ARBA" id="ARBA00023004"/>
    </source>
</evidence>
<dbReference type="Proteomes" id="UP000267081">
    <property type="component" value="Unassembled WGS sequence"/>
</dbReference>
<dbReference type="InterPro" id="IPR013785">
    <property type="entry name" value="Aldolase_TIM"/>
</dbReference>
<protein>
    <submittedName>
        <fullName evidence="6">Radical SAM protein</fullName>
    </submittedName>
</protein>
<evidence type="ECO:0000259" key="5">
    <source>
        <dbReference type="PROSITE" id="PS51918"/>
    </source>
</evidence>
<dbReference type="RefSeq" id="WP_125306757.1">
    <property type="nucleotide sequence ID" value="NZ_RSEC01000024.1"/>
</dbReference>
<dbReference type="SUPFAM" id="SSF102114">
    <property type="entry name" value="Radical SAM enzymes"/>
    <property type="match status" value="1"/>
</dbReference>
<evidence type="ECO:0000256" key="4">
    <source>
        <dbReference type="ARBA" id="ARBA00023014"/>
    </source>
</evidence>
<dbReference type="GO" id="GO:0003824">
    <property type="term" value="F:catalytic activity"/>
    <property type="evidence" value="ECO:0007669"/>
    <property type="project" value="InterPro"/>
</dbReference>
<dbReference type="SFLD" id="SFLDS00029">
    <property type="entry name" value="Radical_SAM"/>
    <property type="match status" value="1"/>
</dbReference>
<dbReference type="AlphaFoldDB" id="A0A427THF3"/>
<keyword evidence="4" id="KW-0411">Iron-sulfur</keyword>
<dbReference type="EMBL" id="RSEC01000024">
    <property type="protein sequence ID" value="RSD22810.1"/>
    <property type="molecule type" value="Genomic_DNA"/>
</dbReference>
<reference evidence="6 7" key="1">
    <citation type="submission" date="2018-12" db="EMBL/GenBank/DDBJ databases">
        <title>Amycolatopsis eburnea sp. nov. actinomycete associate with arbuscular mycorrhiza fungal spore.</title>
        <authorList>
            <person name="Lumyong S."/>
            <person name="Chaiya L."/>
        </authorList>
    </citation>
    <scope>NUCLEOTIDE SEQUENCE [LARGE SCALE GENOMIC DNA]</scope>
    <source>
        <strain evidence="6 7">GLM-1</strain>
    </source>
</reference>
<keyword evidence="7" id="KW-1185">Reference proteome</keyword>
<dbReference type="PANTHER" id="PTHR11228">
    <property type="entry name" value="RADICAL SAM DOMAIN PROTEIN"/>
    <property type="match status" value="1"/>
</dbReference>
<feature type="domain" description="Radical SAM core" evidence="5">
    <location>
        <begin position="14"/>
        <end position="236"/>
    </location>
</feature>
<keyword evidence="1" id="KW-0949">S-adenosyl-L-methionine</keyword>
<dbReference type="PANTHER" id="PTHR11228:SF7">
    <property type="entry name" value="PQQA PEPTIDE CYCLASE"/>
    <property type="match status" value="1"/>
</dbReference>
<evidence type="ECO:0000256" key="2">
    <source>
        <dbReference type="ARBA" id="ARBA00022723"/>
    </source>
</evidence>
<dbReference type="InterPro" id="IPR007197">
    <property type="entry name" value="rSAM"/>
</dbReference>
<proteinExistence type="predicted"/>
<dbReference type="InterPro" id="IPR050377">
    <property type="entry name" value="Radical_SAM_PqqE_MftC-like"/>
</dbReference>
<evidence type="ECO:0000313" key="7">
    <source>
        <dbReference type="Proteomes" id="UP000267081"/>
    </source>
</evidence>
<accession>A0A427THF3</accession>
<dbReference type="Gene3D" id="3.20.20.70">
    <property type="entry name" value="Aldolase class I"/>
    <property type="match status" value="1"/>
</dbReference>
<dbReference type="OrthoDB" id="9782387at2"/>
<evidence type="ECO:0000256" key="1">
    <source>
        <dbReference type="ARBA" id="ARBA00022691"/>
    </source>
</evidence>
<sequence length="309" mass="33290">MATTSPGTATAVATHGNGTAFVFVPNLCNAACAFCYVQPGLSRAAHASKLVLRRARVAAEALAALGFREVRFTGGEPTIFANLPEIIEPFLDSGLRYRVLTNAIDIEAQLPFFGHHPPERFTISVHDTTDPSSTFGVPISPGRWAENRRRLASISEVEATFVLSDAAHEESVVHHAIGELADDGVRHIKLILENSHQQDAEIFSKVAGNLRKEWGASFKTFRFTETRALICKLPDRAFPSIDLGHGAVYACCVQVGDRHLPSGHFSTFTADVDAARNAIGSVVTSAMAFRAAFLPCSGGSRFCPIALDQ</sequence>
<keyword evidence="3" id="KW-0408">Iron</keyword>
<dbReference type="GO" id="GO:0046872">
    <property type="term" value="F:metal ion binding"/>
    <property type="evidence" value="ECO:0007669"/>
    <property type="project" value="UniProtKB-KW"/>
</dbReference>
<dbReference type="Pfam" id="PF04055">
    <property type="entry name" value="Radical_SAM"/>
    <property type="match status" value="1"/>
</dbReference>
<gene>
    <name evidence="6" type="ORF">EIY87_06545</name>
</gene>
<evidence type="ECO:0000313" key="6">
    <source>
        <dbReference type="EMBL" id="RSD22810.1"/>
    </source>
</evidence>
<dbReference type="GO" id="GO:0051536">
    <property type="term" value="F:iron-sulfur cluster binding"/>
    <property type="evidence" value="ECO:0007669"/>
    <property type="project" value="UniProtKB-KW"/>
</dbReference>
<dbReference type="PROSITE" id="PS51918">
    <property type="entry name" value="RADICAL_SAM"/>
    <property type="match status" value="1"/>
</dbReference>
<keyword evidence="2" id="KW-0479">Metal-binding</keyword>
<organism evidence="6 7">
    <name type="scientific">Amycolatopsis eburnea</name>
    <dbReference type="NCBI Taxonomy" id="2267691"/>
    <lineage>
        <taxon>Bacteria</taxon>
        <taxon>Bacillati</taxon>
        <taxon>Actinomycetota</taxon>
        <taxon>Actinomycetes</taxon>
        <taxon>Pseudonocardiales</taxon>
        <taxon>Pseudonocardiaceae</taxon>
        <taxon>Amycolatopsis</taxon>
    </lineage>
</organism>
<dbReference type="InterPro" id="IPR058240">
    <property type="entry name" value="rSAM_sf"/>
</dbReference>
<comment type="caution">
    <text evidence="6">The sequence shown here is derived from an EMBL/GenBank/DDBJ whole genome shotgun (WGS) entry which is preliminary data.</text>
</comment>
<name>A0A427THF3_9PSEU</name>
<dbReference type="CDD" id="cd01335">
    <property type="entry name" value="Radical_SAM"/>
    <property type="match status" value="1"/>
</dbReference>